<dbReference type="Pfam" id="PF02899">
    <property type="entry name" value="Phage_int_SAM_1"/>
    <property type="match status" value="1"/>
</dbReference>
<dbReference type="InterPro" id="IPR004107">
    <property type="entry name" value="Integrase_SAM-like_N"/>
</dbReference>
<sequence>MTLQDYKESFLNYITAEKGLSVNTIESYGRDLDRYLKHLELKGLQSPEEVTRQVIAGFLADLEKCGYAPNSLARQVASIRSFHKFLLRDGLSTVNPAQHLDTPRTPRMLPDVLSVQQVERLLDVVGSSTAIDLRDKAILELLYASGLRVSGLISLEVSDVDLQAGLVRCLGKGSKERIVPVGSKAIASLKKYLAHGRHRLDKKSLQFSLFLNNRGGKLSRQGVWKILKKYVHLAQIKEKVSPHTLRHSFATHLLENGADLRSVQEMLGHVSISTTQIYTHVSQEHLKKVYYRWHPRA</sequence>
<protein>
    <recommendedName>
        <fullName evidence="4 12">Tyrosine recombinase XerD</fullName>
    </recommendedName>
</protein>
<dbReference type="GO" id="GO:0009037">
    <property type="term" value="F:tyrosine-based site-specific recombinase activity"/>
    <property type="evidence" value="ECO:0007669"/>
    <property type="project" value="UniProtKB-UniRule"/>
</dbReference>
<dbReference type="Proteomes" id="UP000561271">
    <property type="component" value="Unassembled WGS sequence"/>
</dbReference>
<dbReference type="NCBIfam" id="TIGR02224">
    <property type="entry name" value="recomb_XerC"/>
    <property type="match status" value="1"/>
</dbReference>
<keyword evidence="8 12" id="KW-0229">DNA integration</keyword>
<dbReference type="GO" id="GO:0003677">
    <property type="term" value="F:DNA binding"/>
    <property type="evidence" value="ECO:0007669"/>
    <property type="project" value="UniProtKB-UniRule"/>
</dbReference>
<dbReference type="InterPro" id="IPR044068">
    <property type="entry name" value="CB"/>
</dbReference>
<evidence type="ECO:0000256" key="11">
    <source>
        <dbReference type="ARBA" id="ARBA00023306"/>
    </source>
</evidence>
<evidence type="ECO:0000256" key="1">
    <source>
        <dbReference type="ARBA" id="ARBA00004496"/>
    </source>
</evidence>
<comment type="subunit">
    <text evidence="12">Forms a cyclic heterotetrameric complex composed of two molecules of XerC and two molecules of XerD.</text>
</comment>
<keyword evidence="10 12" id="KW-0233">DNA recombination</keyword>
<evidence type="ECO:0000256" key="4">
    <source>
        <dbReference type="ARBA" id="ARBA00015810"/>
    </source>
</evidence>
<evidence type="ECO:0000256" key="5">
    <source>
        <dbReference type="ARBA" id="ARBA00022490"/>
    </source>
</evidence>
<evidence type="ECO:0000256" key="10">
    <source>
        <dbReference type="ARBA" id="ARBA00023172"/>
    </source>
</evidence>
<dbReference type="NCBIfam" id="TIGR02225">
    <property type="entry name" value="recomb_XerD"/>
    <property type="match status" value="1"/>
</dbReference>
<evidence type="ECO:0000256" key="7">
    <source>
        <dbReference type="ARBA" id="ARBA00022829"/>
    </source>
</evidence>
<keyword evidence="5 12" id="KW-0963">Cytoplasm</keyword>
<dbReference type="PROSITE" id="PS51900">
    <property type="entry name" value="CB"/>
    <property type="match status" value="1"/>
</dbReference>
<dbReference type="NCBIfam" id="NF001399">
    <property type="entry name" value="PRK00283.1"/>
    <property type="match status" value="1"/>
</dbReference>
<feature type="domain" description="Core-binding (CB)" evidence="14">
    <location>
        <begin position="1"/>
        <end position="87"/>
    </location>
</feature>
<feature type="domain" description="Tyr recombinase" evidence="13">
    <location>
        <begin position="108"/>
        <end position="291"/>
    </location>
</feature>
<keyword evidence="9 12" id="KW-0238">DNA-binding</keyword>
<keyword evidence="6 12" id="KW-0132">Cell division</keyword>
<comment type="function">
    <text evidence="12">Site-specific tyrosine recombinase, which acts by catalyzing the cutting and rejoining of the recombining DNA molecules. The XerC-XerD complex is essential to convert dimers of the bacterial chromosome into monomers to permit their segregation at cell division. It also contributes to the segregational stability of plasmids.</text>
</comment>
<dbReference type="NCBIfam" id="NF040815">
    <property type="entry name" value="recomb_XerA_Arch"/>
    <property type="match status" value="1"/>
</dbReference>
<feature type="active site" evidence="12">
    <location>
        <position position="246"/>
    </location>
</feature>
<feature type="active site" evidence="12">
    <location>
        <position position="243"/>
    </location>
</feature>
<comment type="caution">
    <text evidence="15">The sequence shown here is derived from an EMBL/GenBank/DDBJ whole genome shotgun (WGS) entry which is preliminary data.</text>
</comment>
<dbReference type="SUPFAM" id="SSF56349">
    <property type="entry name" value="DNA breaking-rejoining enzymes"/>
    <property type="match status" value="1"/>
</dbReference>
<dbReference type="InterPro" id="IPR011932">
    <property type="entry name" value="Recomb_XerD"/>
</dbReference>
<dbReference type="InterPro" id="IPR011010">
    <property type="entry name" value="DNA_brk_join_enz"/>
</dbReference>
<dbReference type="InterPro" id="IPR002104">
    <property type="entry name" value="Integrase_catalytic"/>
</dbReference>
<evidence type="ECO:0000256" key="3">
    <source>
        <dbReference type="ARBA" id="ARBA00010450"/>
    </source>
</evidence>
<dbReference type="PROSITE" id="PS51898">
    <property type="entry name" value="TYR_RECOMBINASE"/>
    <property type="match status" value="1"/>
</dbReference>
<reference evidence="15 16" key="1">
    <citation type="journal article" date="2020" name="Front. Microbiol.">
        <title>Single-cell genomics of novel Actinobacteria with the Wood-Ljungdahl pathway discovered in a serpentinizing system.</title>
        <authorList>
            <person name="Merino N."/>
            <person name="Kawai M."/>
            <person name="Boyd E.S."/>
            <person name="Colman D.R."/>
            <person name="McGlynn S.E."/>
            <person name="Nealson K.H."/>
            <person name="Kurokawa K."/>
            <person name="Hongoh Y."/>
        </authorList>
    </citation>
    <scope>NUCLEOTIDE SEQUENCE [LARGE SCALE GENOMIC DNA]</scope>
    <source>
        <strain evidence="15 16">S44</strain>
    </source>
</reference>
<dbReference type="GO" id="GO:0051301">
    <property type="term" value="P:cell division"/>
    <property type="evidence" value="ECO:0007669"/>
    <property type="project" value="UniProtKB-UniRule"/>
</dbReference>
<dbReference type="AlphaFoldDB" id="A0A6V8PXW8"/>
<evidence type="ECO:0000313" key="15">
    <source>
        <dbReference type="EMBL" id="GFP37318.1"/>
    </source>
</evidence>
<dbReference type="PANTHER" id="PTHR30349">
    <property type="entry name" value="PHAGE INTEGRASE-RELATED"/>
    <property type="match status" value="1"/>
</dbReference>
<dbReference type="PANTHER" id="PTHR30349:SF81">
    <property type="entry name" value="TYROSINE RECOMBINASE XERC"/>
    <property type="match status" value="1"/>
</dbReference>
<evidence type="ECO:0000256" key="6">
    <source>
        <dbReference type="ARBA" id="ARBA00022618"/>
    </source>
</evidence>
<dbReference type="GO" id="GO:0007059">
    <property type="term" value="P:chromosome segregation"/>
    <property type="evidence" value="ECO:0007669"/>
    <property type="project" value="UniProtKB-UniRule"/>
</dbReference>
<dbReference type="InterPro" id="IPR050090">
    <property type="entry name" value="Tyrosine_recombinase_XerCD"/>
</dbReference>
<evidence type="ECO:0000259" key="13">
    <source>
        <dbReference type="PROSITE" id="PS51898"/>
    </source>
</evidence>
<evidence type="ECO:0000256" key="12">
    <source>
        <dbReference type="HAMAP-Rule" id="MF_01807"/>
    </source>
</evidence>
<dbReference type="InterPro" id="IPR023009">
    <property type="entry name" value="Tyrosine_recombinase_XerC/XerD"/>
</dbReference>
<dbReference type="InterPro" id="IPR010998">
    <property type="entry name" value="Integrase_recombinase_N"/>
</dbReference>
<evidence type="ECO:0000256" key="9">
    <source>
        <dbReference type="ARBA" id="ARBA00023125"/>
    </source>
</evidence>
<dbReference type="Gene3D" id="1.10.443.10">
    <property type="entry name" value="Intergrase catalytic core"/>
    <property type="match status" value="1"/>
</dbReference>
<dbReference type="HAMAP" id="MF_01808">
    <property type="entry name" value="Recomb_XerC_XerD"/>
    <property type="match status" value="1"/>
</dbReference>
<dbReference type="Pfam" id="PF00589">
    <property type="entry name" value="Phage_integrase"/>
    <property type="match status" value="1"/>
</dbReference>
<dbReference type="InterPro" id="IPR013762">
    <property type="entry name" value="Integrase-like_cat_sf"/>
</dbReference>
<evidence type="ECO:0000313" key="16">
    <source>
        <dbReference type="Proteomes" id="UP000561271"/>
    </source>
</evidence>
<comment type="similarity">
    <text evidence="2">Belongs to the 'phage' integrase family. XerC subfamily.</text>
</comment>
<feature type="active site" description="O-(3'-phospho-DNA)-tyrosine intermediate" evidence="12">
    <location>
        <position position="278"/>
    </location>
</feature>
<dbReference type="Gene3D" id="1.10.150.130">
    <property type="match status" value="1"/>
</dbReference>
<evidence type="ECO:0000256" key="2">
    <source>
        <dbReference type="ARBA" id="ARBA00006657"/>
    </source>
</evidence>
<dbReference type="InterPro" id="IPR011931">
    <property type="entry name" value="Recomb_XerC"/>
</dbReference>
<feature type="active site" evidence="12">
    <location>
        <position position="269"/>
    </location>
</feature>
<organism evidence="15 16">
    <name type="scientific">Candidatus Hakubella thermalkaliphila</name>
    <dbReference type="NCBI Taxonomy" id="2754717"/>
    <lineage>
        <taxon>Bacteria</taxon>
        <taxon>Bacillati</taxon>
        <taxon>Actinomycetota</taxon>
        <taxon>Actinomycetota incertae sedis</taxon>
        <taxon>Candidatus Hakubellales</taxon>
        <taxon>Candidatus Hakubellaceae</taxon>
        <taxon>Candidatus Hakubella</taxon>
    </lineage>
</organism>
<keyword evidence="7 12" id="KW-0159">Chromosome partition</keyword>
<gene>
    <name evidence="12" type="primary">xerD</name>
    <name evidence="15" type="ORF">HKBW3S44_00998</name>
</gene>
<dbReference type="GO" id="GO:0006313">
    <property type="term" value="P:DNA transposition"/>
    <property type="evidence" value="ECO:0007669"/>
    <property type="project" value="UniProtKB-UniRule"/>
</dbReference>
<comment type="subcellular location">
    <subcellularLocation>
        <location evidence="1 12">Cytoplasm</location>
    </subcellularLocation>
</comment>
<evidence type="ECO:0000259" key="14">
    <source>
        <dbReference type="PROSITE" id="PS51900"/>
    </source>
</evidence>
<keyword evidence="11 12" id="KW-0131">Cell cycle</keyword>
<feature type="active site" evidence="12">
    <location>
        <position position="172"/>
    </location>
</feature>
<dbReference type="HAMAP" id="MF_01807">
    <property type="entry name" value="Recomb_XerD"/>
    <property type="match status" value="1"/>
</dbReference>
<name>A0A6V8PXW8_9ACTN</name>
<proteinExistence type="inferred from homology"/>
<dbReference type="EMBL" id="BLSC01000072">
    <property type="protein sequence ID" value="GFP37318.1"/>
    <property type="molecule type" value="Genomic_DNA"/>
</dbReference>
<accession>A0A6V8PXW8</accession>
<evidence type="ECO:0000256" key="8">
    <source>
        <dbReference type="ARBA" id="ARBA00022908"/>
    </source>
</evidence>
<comment type="similarity">
    <text evidence="3 12">Belongs to the 'phage' integrase family. XerD subfamily.</text>
</comment>
<dbReference type="GO" id="GO:0005737">
    <property type="term" value="C:cytoplasm"/>
    <property type="evidence" value="ECO:0007669"/>
    <property type="project" value="UniProtKB-SubCell"/>
</dbReference>
<feature type="active site" evidence="12">
    <location>
        <position position="148"/>
    </location>
</feature>
<dbReference type="CDD" id="cd00798">
    <property type="entry name" value="INT_XerDC_C"/>
    <property type="match status" value="1"/>
</dbReference>